<dbReference type="InterPro" id="IPR024654">
    <property type="entry name" value="Calcineurin-like_PHP_lpxH"/>
</dbReference>
<gene>
    <name evidence="2" type="ORF">MNB_SUP05-4-955</name>
</gene>
<dbReference type="InterPro" id="IPR000979">
    <property type="entry name" value="Phosphodiesterase_MJ0936/Vps29"/>
</dbReference>
<dbReference type="NCBIfam" id="TIGR00040">
    <property type="entry name" value="yfcE"/>
    <property type="match status" value="1"/>
</dbReference>
<name>A0A1W1D971_9ZZZZ</name>
<dbReference type="EMBL" id="FPHR01000018">
    <property type="protein sequence ID" value="SFV77161.1"/>
    <property type="molecule type" value="Genomic_DNA"/>
</dbReference>
<organism evidence="2">
    <name type="scientific">hydrothermal vent metagenome</name>
    <dbReference type="NCBI Taxonomy" id="652676"/>
    <lineage>
        <taxon>unclassified sequences</taxon>
        <taxon>metagenomes</taxon>
        <taxon>ecological metagenomes</taxon>
    </lineage>
</organism>
<dbReference type="AlphaFoldDB" id="A0A1W1D971"/>
<dbReference type="InterPro" id="IPR053193">
    <property type="entry name" value="MetalloPDE_YfcE-like"/>
</dbReference>
<dbReference type="PANTHER" id="PTHR43165:SF1">
    <property type="entry name" value="PHOSPHODIESTERASE MJ0936"/>
    <property type="match status" value="1"/>
</dbReference>
<dbReference type="PANTHER" id="PTHR43165">
    <property type="entry name" value="METALLOPHOSPHOESTERASE"/>
    <property type="match status" value="1"/>
</dbReference>
<feature type="domain" description="Calcineurin-like phosphoesterase" evidence="1">
    <location>
        <begin position="6"/>
        <end position="149"/>
    </location>
</feature>
<evidence type="ECO:0000259" key="1">
    <source>
        <dbReference type="Pfam" id="PF12850"/>
    </source>
</evidence>
<dbReference type="InterPro" id="IPR029052">
    <property type="entry name" value="Metallo-depent_PP-like"/>
</dbReference>
<accession>A0A1W1D971</accession>
<dbReference type="Pfam" id="PF12850">
    <property type="entry name" value="Metallophos_2"/>
    <property type="match status" value="1"/>
</dbReference>
<proteinExistence type="predicted"/>
<protein>
    <submittedName>
        <fullName evidence="2">Phosphodiesterase, MJ0936 family</fullName>
    </submittedName>
</protein>
<dbReference type="Gene3D" id="3.60.21.10">
    <property type="match status" value="1"/>
</dbReference>
<sequence length="161" mass="17842">MNLPIKIGILSDTHGFIHTQIIKLMAQCDFVIHAGDIIDAETLSLLKPKQQLIAIQGNNDSHLTQLKTVEKIDLPGGLIFVEHGHLHGHKQPSHDSLRDAYPEAKMIVYGHTHKQIIEQDSTPWIVNPGAGGVERNHGGSKCLIVEIEDSQEWNISAHSFN</sequence>
<dbReference type="SUPFAM" id="SSF56300">
    <property type="entry name" value="Metallo-dependent phosphatases"/>
    <property type="match status" value="1"/>
</dbReference>
<reference evidence="2" key="1">
    <citation type="submission" date="2016-10" db="EMBL/GenBank/DDBJ databases">
        <authorList>
            <person name="de Groot N.N."/>
        </authorList>
    </citation>
    <scope>NUCLEOTIDE SEQUENCE</scope>
</reference>
<evidence type="ECO:0000313" key="2">
    <source>
        <dbReference type="EMBL" id="SFV77161.1"/>
    </source>
</evidence>